<evidence type="ECO:0000256" key="2">
    <source>
        <dbReference type="SAM" id="Phobius"/>
    </source>
</evidence>
<keyword evidence="2" id="KW-0472">Membrane</keyword>
<organism evidence="4 5">
    <name type="scientific">Streptomyces broussonetiae</name>
    <dbReference type="NCBI Taxonomy" id="2686304"/>
    <lineage>
        <taxon>Bacteria</taxon>
        <taxon>Bacillati</taxon>
        <taxon>Actinomycetota</taxon>
        <taxon>Actinomycetes</taxon>
        <taxon>Kitasatosporales</taxon>
        <taxon>Streptomycetaceae</taxon>
        <taxon>Streptomyces</taxon>
    </lineage>
</organism>
<reference evidence="4 5" key="1">
    <citation type="submission" date="2019-12" db="EMBL/GenBank/DDBJ databases">
        <title>Streptomyces sp. strain T44 isolated from rhizosphere soil of Broussonetia papyrifera.</title>
        <authorList>
            <person name="Mo P."/>
        </authorList>
    </citation>
    <scope>NUCLEOTIDE SEQUENCE [LARGE SCALE GENOMIC DNA]</scope>
    <source>
        <strain evidence="4 5">T44</strain>
    </source>
</reference>
<dbReference type="KEGG" id="sbro:GQF42_14735"/>
<sequence length="322" mass="33023">MSESEGPEGHTCPECGAPRGPDRSPSCDCTARAAEALRETRTAEAAAAGDFDPLRIRPYVEVSDVSDVSEADGVRETGVVRPVEATLPLRAVPGPDTADLGLFEDGETDAAGETGWADGAGPRRRRSGRRVVLSVVGAGAVVAAAAGFVSGLFSYDVPSRDGAAQEVRQSVPDVTTSAPASPTAPNSSGAVSRSLVRPPTAAASPSPSTTPSASPTRTAPSPSTSGPGSATPSATVSSAAPQKTPATAEPVLRRGDTGPEVTELQQRLRQLNLYDDEINGVFTRPVQDAVRTYQLARGIIGDTYGEYGPATRASLEAETSQP</sequence>
<accession>A0A6I6N1R9</accession>
<dbReference type="Pfam" id="PF01471">
    <property type="entry name" value="PG_binding_1"/>
    <property type="match status" value="1"/>
</dbReference>
<feature type="compositionally biased region" description="Low complexity" evidence="1">
    <location>
        <begin position="197"/>
        <end position="241"/>
    </location>
</feature>
<proteinExistence type="predicted"/>
<evidence type="ECO:0000313" key="4">
    <source>
        <dbReference type="EMBL" id="QHA04371.1"/>
    </source>
</evidence>
<evidence type="ECO:0000259" key="3">
    <source>
        <dbReference type="Pfam" id="PF01471"/>
    </source>
</evidence>
<dbReference type="InterPro" id="IPR036365">
    <property type="entry name" value="PGBD-like_sf"/>
</dbReference>
<dbReference type="RefSeq" id="WP_158920081.1">
    <property type="nucleotide sequence ID" value="NZ_CP047020.1"/>
</dbReference>
<evidence type="ECO:0000313" key="5">
    <source>
        <dbReference type="Proteomes" id="UP000436138"/>
    </source>
</evidence>
<protein>
    <submittedName>
        <fullName evidence="4">Peptidoglycan-binding protein</fullName>
    </submittedName>
</protein>
<dbReference type="InterPro" id="IPR002477">
    <property type="entry name" value="Peptidoglycan-bd-like"/>
</dbReference>
<feature type="region of interest" description="Disordered" evidence="1">
    <location>
        <begin position="1"/>
        <end position="28"/>
    </location>
</feature>
<feature type="region of interest" description="Disordered" evidence="1">
    <location>
        <begin position="90"/>
        <end position="128"/>
    </location>
</feature>
<dbReference type="AlphaFoldDB" id="A0A6I6N1R9"/>
<evidence type="ECO:0000256" key="1">
    <source>
        <dbReference type="SAM" id="MobiDB-lite"/>
    </source>
</evidence>
<dbReference type="Gene3D" id="1.10.101.10">
    <property type="entry name" value="PGBD-like superfamily/PGBD"/>
    <property type="match status" value="1"/>
</dbReference>
<gene>
    <name evidence="4" type="ORF">GQF42_14735</name>
</gene>
<keyword evidence="2" id="KW-1133">Transmembrane helix</keyword>
<dbReference type="SUPFAM" id="SSF47090">
    <property type="entry name" value="PGBD-like"/>
    <property type="match status" value="1"/>
</dbReference>
<keyword evidence="2" id="KW-0812">Transmembrane</keyword>
<dbReference type="Proteomes" id="UP000436138">
    <property type="component" value="Chromosome"/>
</dbReference>
<dbReference type="InterPro" id="IPR036366">
    <property type="entry name" value="PGBDSf"/>
</dbReference>
<dbReference type="EMBL" id="CP047020">
    <property type="protein sequence ID" value="QHA04371.1"/>
    <property type="molecule type" value="Genomic_DNA"/>
</dbReference>
<feature type="compositionally biased region" description="Low complexity" evidence="1">
    <location>
        <begin position="175"/>
        <end position="188"/>
    </location>
</feature>
<feature type="domain" description="Peptidoglycan binding-like" evidence="3">
    <location>
        <begin position="257"/>
        <end position="315"/>
    </location>
</feature>
<name>A0A6I6N1R9_9ACTN</name>
<keyword evidence="5" id="KW-1185">Reference proteome</keyword>
<feature type="transmembrane region" description="Helical" evidence="2">
    <location>
        <begin position="131"/>
        <end position="155"/>
    </location>
</feature>
<feature type="region of interest" description="Disordered" evidence="1">
    <location>
        <begin position="164"/>
        <end position="259"/>
    </location>
</feature>